<accession>C6Y3F3</accession>
<evidence type="ECO:0000313" key="3">
    <source>
        <dbReference type="Proteomes" id="UP000000852"/>
    </source>
</evidence>
<dbReference type="RefSeq" id="WP_015808987.1">
    <property type="nucleotide sequence ID" value="NC_013061.1"/>
</dbReference>
<name>C6Y3F3_PEDHD</name>
<dbReference type="Pfam" id="PF13858">
    <property type="entry name" value="DUF4199"/>
    <property type="match status" value="1"/>
</dbReference>
<keyword evidence="1" id="KW-0472">Membrane</keyword>
<organism evidence="2 3">
    <name type="scientific">Pedobacter heparinus (strain ATCC 13125 / DSM 2366 / CIP 104194 / JCM 7457 / NBRC 12017 / NCIMB 9290 / NRRL B-14731 / HIM 762-3)</name>
    <dbReference type="NCBI Taxonomy" id="485917"/>
    <lineage>
        <taxon>Bacteria</taxon>
        <taxon>Pseudomonadati</taxon>
        <taxon>Bacteroidota</taxon>
        <taxon>Sphingobacteriia</taxon>
        <taxon>Sphingobacteriales</taxon>
        <taxon>Sphingobacteriaceae</taxon>
        <taxon>Pedobacter</taxon>
    </lineage>
</organism>
<dbReference type="OrthoDB" id="1122768at2"/>
<dbReference type="STRING" id="485917.Phep_3183"/>
<evidence type="ECO:0000313" key="2">
    <source>
        <dbReference type="EMBL" id="ACU05378.1"/>
    </source>
</evidence>
<dbReference type="EMBL" id="CP001681">
    <property type="protein sequence ID" value="ACU05378.1"/>
    <property type="molecule type" value="Genomic_DNA"/>
</dbReference>
<proteinExistence type="predicted"/>
<dbReference type="HOGENOM" id="CLU_1502101_0_0_10"/>
<feature type="transmembrane region" description="Helical" evidence="1">
    <location>
        <begin position="89"/>
        <end position="109"/>
    </location>
</feature>
<dbReference type="InterPro" id="IPR025250">
    <property type="entry name" value="DUF4199"/>
</dbReference>
<feature type="transmembrane region" description="Helical" evidence="1">
    <location>
        <begin position="144"/>
        <end position="172"/>
    </location>
</feature>
<dbReference type="AlphaFoldDB" id="C6Y3F3"/>
<keyword evidence="3" id="KW-1185">Reference proteome</keyword>
<protein>
    <recommendedName>
        <fullName evidence="4">DUF4199 domain-containing protein</fullName>
    </recommendedName>
</protein>
<reference evidence="2 3" key="1">
    <citation type="journal article" date="2009" name="Stand. Genomic Sci.">
        <title>Complete genome sequence of Pedobacter heparinus type strain (HIM 762-3).</title>
        <authorList>
            <person name="Han C."/>
            <person name="Spring S."/>
            <person name="Lapidus A."/>
            <person name="Del Rio T.G."/>
            <person name="Tice H."/>
            <person name="Copeland A."/>
            <person name="Cheng J.F."/>
            <person name="Lucas S."/>
            <person name="Chen F."/>
            <person name="Nolan M."/>
            <person name="Bruce D."/>
            <person name="Goodwin L."/>
            <person name="Pitluck S."/>
            <person name="Ivanova N."/>
            <person name="Mavromatis K."/>
            <person name="Mikhailova N."/>
            <person name="Pati A."/>
            <person name="Chen A."/>
            <person name="Palaniappan K."/>
            <person name="Land M."/>
            <person name="Hauser L."/>
            <person name="Chang Y.J."/>
            <person name="Jeffries C.C."/>
            <person name="Saunders E."/>
            <person name="Chertkov O."/>
            <person name="Brettin T."/>
            <person name="Goker M."/>
            <person name="Rohde M."/>
            <person name="Bristow J."/>
            <person name="Eisen J.A."/>
            <person name="Markowitz V."/>
            <person name="Hugenholtz P."/>
            <person name="Kyrpides N.C."/>
            <person name="Klenk H.P."/>
            <person name="Detter J.C."/>
        </authorList>
    </citation>
    <scope>NUCLEOTIDE SEQUENCE [LARGE SCALE GENOMIC DNA]</scope>
    <source>
        <strain evidence="3">ATCC 13125 / DSM 2366 / CIP 104194 / JCM 7457 / NBRC 12017 / NCIMB 9290 / NRRL B-14731 / HIM 762-3</strain>
    </source>
</reference>
<dbReference type="Proteomes" id="UP000000852">
    <property type="component" value="Chromosome"/>
</dbReference>
<gene>
    <name evidence="2" type="ordered locus">Phep_3183</name>
</gene>
<keyword evidence="1" id="KW-1133">Transmembrane helix</keyword>
<feature type="transmembrane region" description="Helical" evidence="1">
    <location>
        <begin position="51"/>
        <end position="69"/>
    </location>
</feature>
<evidence type="ECO:0000256" key="1">
    <source>
        <dbReference type="SAM" id="Phobius"/>
    </source>
</evidence>
<sequence>MQEKNVETAKTPNALAFKSALAYAIYFLILIYIFKAAGIDQNNPDSSVANKLVYSVASYLPFILAIIYVQTNYKKELGNYISFKTAFSAGFKVAAYAGLFIAVVLMFYYKVLDPAAYERLIESARTAAGGDTEKLRGVEMMKSYMVFFIGFGAAITYTIMGLITSLIGAVIIKNEVPVR</sequence>
<dbReference type="KEGG" id="phe:Phep_3183"/>
<keyword evidence="1" id="KW-0812">Transmembrane</keyword>
<evidence type="ECO:0008006" key="4">
    <source>
        <dbReference type="Google" id="ProtNLM"/>
    </source>
</evidence>
<feature type="transmembrane region" description="Helical" evidence="1">
    <location>
        <begin position="20"/>
        <end position="39"/>
    </location>
</feature>